<dbReference type="Proteomes" id="UP000821866">
    <property type="component" value="Chromosome 11"/>
</dbReference>
<evidence type="ECO:0000313" key="1">
    <source>
        <dbReference type="EMBL" id="KAH8035689.1"/>
    </source>
</evidence>
<gene>
    <name evidence="1" type="ORF">HPB51_007933</name>
</gene>
<dbReference type="VEuPathDB" id="VectorBase:LOC119181762"/>
<dbReference type="EMBL" id="JABSTU010000003">
    <property type="protein sequence ID" value="KAH8035689.1"/>
    <property type="molecule type" value="Genomic_DNA"/>
</dbReference>
<evidence type="ECO:0000313" key="2">
    <source>
        <dbReference type="Proteomes" id="UP000821866"/>
    </source>
</evidence>
<comment type="caution">
    <text evidence="1">The sequence shown here is derived from an EMBL/GenBank/DDBJ whole genome shotgun (WGS) entry which is preliminary data.</text>
</comment>
<organism evidence="1 2">
    <name type="scientific">Rhipicephalus microplus</name>
    <name type="common">Cattle tick</name>
    <name type="synonym">Boophilus microplus</name>
    <dbReference type="NCBI Taxonomy" id="6941"/>
    <lineage>
        <taxon>Eukaryota</taxon>
        <taxon>Metazoa</taxon>
        <taxon>Ecdysozoa</taxon>
        <taxon>Arthropoda</taxon>
        <taxon>Chelicerata</taxon>
        <taxon>Arachnida</taxon>
        <taxon>Acari</taxon>
        <taxon>Parasitiformes</taxon>
        <taxon>Ixodida</taxon>
        <taxon>Ixodoidea</taxon>
        <taxon>Ixodidae</taxon>
        <taxon>Rhipicephalinae</taxon>
        <taxon>Rhipicephalus</taxon>
        <taxon>Boophilus</taxon>
    </lineage>
</organism>
<sequence length="473" mass="51265">MIMRDAVAEDSGNLATWSSLTCTQICAHGLTTFPPPSKMQLLQPGFDPATCGSAAEYLSHKTTSAGLADTLEPLKKDRQGPFAPRNVRAYSVRTVDPVANDIRDVRWMSAGCSMQRRTSKVEKCICGTSSIGTRATLTTADTRGRVASQVDLQRSQAVTDTIDVYRVTIRSRAGCQGAKSDRQSSKIAEVYLQLAREQAITIGDLNVTEAFYGKHGTTATPGNVDHFYENCTHATMEAVDPDYAVNSSWISVHKEDRRRGLCGLDPPPGLCSPRFLDFAVCLPAVRFTLHYPGLATSPLLQRGLVQGLRAQTSRMTSRREGRLAVSPPPVRRYDRGQLLATLGWRRVGTHVTLGHVVVRDRDIAAIPEHRRCGGRCGKPRAHGTPGRRYGAPRALAAPQPKVPAGPQYMSSPSSAAVVVIVGVVVVLGRGGTGYDVTGRAPILQFPVLADRKSTGVMRLRPPTPRRTTARCQC</sequence>
<proteinExistence type="predicted"/>
<dbReference type="AlphaFoldDB" id="A0A9J6EMM0"/>
<keyword evidence="2" id="KW-1185">Reference proteome</keyword>
<accession>A0A9J6EMM0</accession>
<name>A0A9J6EMM0_RHIMP</name>
<protein>
    <submittedName>
        <fullName evidence="1">Uncharacterized protein</fullName>
    </submittedName>
</protein>
<reference evidence="1" key="2">
    <citation type="submission" date="2021-09" db="EMBL/GenBank/DDBJ databases">
        <authorList>
            <person name="Jia N."/>
            <person name="Wang J."/>
            <person name="Shi W."/>
            <person name="Du L."/>
            <person name="Sun Y."/>
            <person name="Zhan W."/>
            <person name="Jiang J."/>
            <person name="Wang Q."/>
            <person name="Zhang B."/>
            <person name="Ji P."/>
            <person name="Sakyi L.B."/>
            <person name="Cui X."/>
            <person name="Yuan T."/>
            <person name="Jiang B."/>
            <person name="Yang W."/>
            <person name="Lam T.T.-Y."/>
            <person name="Chang Q."/>
            <person name="Ding S."/>
            <person name="Wang X."/>
            <person name="Zhu J."/>
            <person name="Ruan X."/>
            <person name="Zhao L."/>
            <person name="Wei J."/>
            <person name="Que T."/>
            <person name="Du C."/>
            <person name="Cheng J."/>
            <person name="Dai P."/>
            <person name="Han X."/>
            <person name="Huang E."/>
            <person name="Gao Y."/>
            <person name="Liu J."/>
            <person name="Shao H."/>
            <person name="Ye R."/>
            <person name="Li L."/>
            <person name="Wei W."/>
            <person name="Wang X."/>
            <person name="Wang C."/>
            <person name="Huo Q."/>
            <person name="Li W."/>
            <person name="Guo W."/>
            <person name="Chen H."/>
            <person name="Chen S."/>
            <person name="Zhou L."/>
            <person name="Zhou L."/>
            <person name="Ni X."/>
            <person name="Tian J."/>
            <person name="Zhou Y."/>
            <person name="Sheng Y."/>
            <person name="Liu T."/>
            <person name="Pan Y."/>
            <person name="Xia L."/>
            <person name="Li J."/>
            <person name="Zhao F."/>
            <person name="Cao W."/>
        </authorList>
    </citation>
    <scope>NUCLEOTIDE SEQUENCE</scope>
    <source>
        <strain evidence="1">Rmic-2018</strain>
        <tissue evidence="1">Larvae</tissue>
    </source>
</reference>
<reference evidence="1" key="1">
    <citation type="journal article" date="2020" name="Cell">
        <title>Large-Scale Comparative Analyses of Tick Genomes Elucidate Their Genetic Diversity and Vector Capacities.</title>
        <authorList>
            <consortium name="Tick Genome and Microbiome Consortium (TIGMIC)"/>
            <person name="Jia N."/>
            <person name="Wang J."/>
            <person name="Shi W."/>
            <person name="Du L."/>
            <person name="Sun Y."/>
            <person name="Zhan W."/>
            <person name="Jiang J.F."/>
            <person name="Wang Q."/>
            <person name="Zhang B."/>
            <person name="Ji P."/>
            <person name="Bell-Sakyi L."/>
            <person name="Cui X.M."/>
            <person name="Yuan T.T."/>
            <person name="Jiang B.G."/>
            <person name="Yang W.F."/>
            <person name="Lam T.T."/>
            <person name="Chang Q.C."/>
            <person name="Ding S.J."/>
            <person name="Wang X.J."/>
            <person name="Zhu J.G."/>
            <person name="Ruan X.D."/>
            <person name="Zhao L."/>
            <person name="Wei J.T."/>
            <person name="Ye R.Z."/>
            <person name="Que T.C."/>
            <person name="Du C.H."/>
            <person name="Zhou Y.H."/>
            <person name="Cheng J.X."/>
            <person name="Dai P.F."/>
            <person name="Guo W.B."/>
            <person name="Han X.H."/>
            <person name="Huang E.J."/>
            <person name="Li L.F."/>
            <person name="Wei W."/>
            <person name="Gao Y.C."/>
            <person name="Liu J.Z."/>
            <person name="Shao H.Z."/>
            <person name="Wang X."/>
            <person name="Wang C.C."/>
            <person name="Yang T.C."/>
            <person name="Huo Q.B."/>
            <person name="Li W."/>
            <person name="Chen H.Y."/>
            <person name="Chen S.E."/>
            <person name="Zhou L.G."/>
            <person name="Ni X.B."/>
            <person name="Tian J.H."/>
            <person name="Sheng Y."/>
            <person name="Liu T."/>
            <person name="Pan Y.S."/>
            <person name="Xia L.Y."/>
            <person name="Li J."/>
            <person name="Zhao F."/>
            <person name="Cao W.C."/>
        </authorList>
    </citation>
    <scope>NUCLEOTIDE SEQUENCE</scope>
    <source>
        <strain evidence="1">Rmic-2018</strain>
    </source>
</reference>